<dbReference type="GO" id="GO:0030488">
    <property type="term" value="P:tRNA methylation"/>
    <property type="evidence" value="ECO:0007669"/>
    <property type="project" value="InterPro"/>
</dbReference>
<gene>
    <name evidence="2" type="ORF">Hyperionvirus1_23</name>
</gene>
<sequence length="313" mass="36246">MGAAASVQTVRDYKRELRLPDCDEKQPGIEEIKTICGKISGKTFGNIYHVYASLKQIREIAIKPPIQTCIFETKIEQKISRRRNYGNRSRHKEQQCTFVENVLRNISVDDNTTVLEIGAGKAELSYIFAEETKCDNFMIDIKASRGPLTNRMIEGKYKYVIGDATTYSYHSDPFLINKKKIVVVAKHFCSHYIDLAINQILRLPNVAAIFYSPCCFEKMHKHAYIFPKHVSALTDDEFRYIATKTNWGTMPAKKIAKDQFMPYLNEIGRIFRDYLQIGRIKFLEHEKFTVTCYNYVPYETTPQNLFLCAIRSI</sequence>
<dbReference type="Gene3D" id="3.40.50.150">
    <property type="entry name" value="Vaccinia Virus protein VP39"/>
    <property type="match status" value="1"/>
</dbReference>
<accession>A0A3G5A7G6</accession>
<dbReference type="InterPro" id="IPR007871">
    <property type="entry name" value="Methyltransferase_TRM13"/>
</dbReference>
<evidence type="ECO:0000313" key="2">
    <source>
        <dbReference type="EMBL" id="AYV82444.1"/>
    </source>
</evidence>
<reference evidence="2" key="1">
    <citation type="submission" date="2018-10" db="EMBL/GenBank/DDBJ databases">
        <title>Hidden diversity of soil giant viruses.</title>
        <authorList>
            <person name="Schulz F."/>
            <person name="Alteio L."/>
            <person name="Goudeau D."/>
            <person name="Ryan E.M."/>
            <person name="Malmstrom R.R."/>
            <person name="Blanchard J."/>
            <person name="Woyke T."/>
        </authorList>
    </citation>
    <scope>NUCLEOTIDE SEQUENCE</scope>
    <source>
        <strain evidence="2">HYV1</strain>
    </source>
</reference>
<proteinExistence type="predicted"/>
<feature type="domain" description="Methyltransferase TRM13" evidence="1">
    <location>
        <begin position="94"/>
        <end position="309"/>
    </location>
</feature>
<dbReference type="EMBL" id="MK072383">
    <property type="protein sequence ID" value="AYV82444.1"/>
    <property type="molecule type" value="Genomic_DNA"/>
</dbReference>
<dbReference type="InterPro" id="IPR039044">
    <property type="entry name" value="Trm13"/>
</dbReference>
<name>A0A3G5A7G6_9VIRU</name>
<protein>
    <submittedName>
        <fullName evidence="2">tRNA:m(4)X modification enzyme TRM13-like protein</fullName>
    </submittedName>
</protein>
<dbReference type="InterPro" id="IPR029063">
    <property type="entry name" value="SAM-dependent_MTases_sf"/>
</dbReference>
<evidence type="ECO:0000259" key="1">
    <source>
        <dbReference type="Pfam" id="PF05206"/>
    </source>
</evidence>
<dbReference type="PANTHER" id="PTHR12998">
    <property type="entry name" value="TRNA:M(4)X MODIFICATION ENZYME TRM13 HOMOLOG"/>
    <property type="match status" value="1"/>
</dbReference>
<dbReference type="Pfam" id="PF05206">
    <property type="entry name" value="TRM13"/>
    <property type="match status" value="1"/>
</dbReference>
<dbReference type="GO" id="GO:0106050">
    <property type="term" value="F:tRNA 2'-O-methyltransferase activity"/>
    <property type="evidence" value="ECO:0007669"/>
    <property type="project" value="InterPro"/>
</dbReference>
<dbReference type="SUPFAM" id="SSF53335">
    <property type="entry name" value="S-adenosyl-L-methionine-dependent methyltransferases"/>
    <property type="match status" value="1"/>
</dbReference>
<dbReference type="PANTHER" id="PTHR12998:SF0">
    <property type="entry name" value="TRNA:M(4)X MODIFICATION ENZYME TRM13 HOMOLOG"/>
    <property type="match status" value="1"/>
</dbReference>
<organism evidence="2">
    <name type="scientific">Hyperionvirus sp</name>
    <dbReference type="NCBI Taxonomy" id="2487770"/>
    <lineage>
        <taxon>Viruses</taxon>
        <taxon>Varidnaviria</taxon>
        <taxon>Bamfordvirae</taxon>
        <taxon>Nucleocytoviricota</taxon>
        <taxon>Megaviricetes</taxon>
        <taxon>Imitervirales</taxon>
        <taxon>Mimiviridae</taxon>
        <taxon>Klosneuvirinae</taxon>
    </lineage>
</organism>